<keyword evidence="8" id="KW-1185">Reference proteome</keyword>
<evidence type="ECO:0000256" key="3">
    <source>
        <dbReference type="ARBA" id="ARBA00022692"/>
    </source>
</evidence>
<dbReference type="Pfam" id="PF07690">
    <property type="entry name" value="MFS_1"/>
    <property type="match status" value="1"/>
</dbReference>
<evidence type="ECO:0000256" key="5">
    <source>
        <dbReference type="ARBA" id="ARBA00023136"/>
    </source>
</evidence>
<dbReference type="InterPro" id="IPR036259">
    <property type="entry name" value="MFS_trans_sf"/>
</dbReference>
<name>A0A1T3NP29_9ACTN</name>
<feature type="transmembrane region" description="Helical" evidence="6">
    <location>
        <begin position="330"/>
        <end position="353"/>
    </location>
</feature>
<comment type="caution">
    <text evidence="7">The sequence shown here is derived from an EMBL/GenBank/DDBJ whole genome shotgun (WGS) entry which is preliminary data.</text>
</comment>
<organism evidence="7 8">
    <name type="scientific">Embleya scabrispora</name>
    <dbReference type="NCBI Taxonomy" id="159449"/>
    <lineage>
        <taxon>Bacteria</taxon>
        <taxon>Bacillati</taxon>
        <taxon>Actinomycetota</taxon>
        <taxon>Actinomycetes</taxon>
        <taxon>Kitasatosporales</taxon>
        <taxon>Streptomycetaceae</taxon>
        <taxon>Embleya</taxon>
    </lineage>
</organism>
<comment type="subcellular location">
    <subcellularLocation>
        <location evidence="1">Cell membrane</location>
        <topology evidence="1">Multi-pass membrane protein</topology>
    </subcellularLocation>
</comment>
<protein>
    <submittedName>
        <fullName evidence="7">MFS transporter</fullName>
    </submittedName>
</protein>
<dbReference type="SUPFAM" id="SSF103473">
    <property type="entry name" value="MFS general substrate transporter"/>
    <property type="match status" value="1"/>
</dbReference>
<keyword evidence="5 6" id="KW-0472">Membrane</keyword>
<dbReference type="GO" id="GO:0022857">
    <property type="term" value="F:transmembrane transporter activity"/>
    <property type="evidence" value="ECO:0007669"/>
    <property type="project" value="InterPro"/>
</dbReference>
<feature type="transmembrane region" description="Helical" evidence="6">
    <location>
        <begin position="304"/>
        <end position="324"/>
    </location>
</feature>
<dbReference type="InterPro" id="IPR011701">
    <property type="entry name" value="MFS"/>
</dbReference>
<feature type="transmembrane region" description="Helical" evidence="6">
    <location>
        <begin position="365"/>
        <end position="384"/>
    </location>
</feature>
<dbReference type="Proteomes" id="UP000190037">
    <property type="component" value="Unassembled WGS sequence"/>
</dbReference>
<feature type="transmembrane region" description="Helical" evidence="6">
    <location>
        <begin position="279"/>
        <end position="297"/>
    </location>
</feature>
<feature type="transmembrane region" description="Helical" evidence="6">
    <location>
        <begin position="60"/>
        <end position="83"/>
    </location>
</feature>
<evidence type="ECO:0000313" key="7">
    <source>
        <dbReference type="EMBL" id="OPC78579.1"/>
    </source>
</evidence>
<dbReference type="PANTHER" id="PTHR23513:SF17">
    <property type="entry name" value="MEMBRANE PROTEIN"/>
    <property type="match status" value="1"/>
</dbReference>
<proteinExistence type="predicted"/>
<accession>A0A1T3NP29</accession>
<feature type="transmembrane region" description="Helical" evidence="6">
    <location>
        <begin position="180"/>
        <end position="200"/>
    </location>
</feature>
<gene>
    <name evidence="7" type="ORF">B4N89_30840</name>
</gene>
<dbReference type="STRING" id="159449.B4N89_30840"/>
<keyword evidence="4 6" id="KW-1133">Transmembrane helix</keyword>
<dbReference type="PANTHER" id="PTHR23513">
    <property type="entry name" value="INTEGRAL MEMBRANE EFFLUX PROTEIN-RELATED"/>
    <property type="match status" value="1"/>
</dbReference>
<evidence type="ECO:0000256" key="4">
    <source>
        <dbReference type="ARBA" id="ARBA00022989"/>
    </source>
</evidence>
<feature type="transmembrane region" description="Helical" evidence="6">
    <location>
        <begin position="28"/>
        <end position="48"/>
    </location>
</feature>
<feature type="transmembrane region" description="Helical" evidence="6">
    <location>
        <begin position="396"/>
        <end position="417"/>
    </location>
</feature>
<reference evidence="7 8" key="1">
    <citation type="submission" date="2017-03" db="EMBL/GenBank/DDBJ databases">
        <title>Draft genome sequence of Streptomyces scabrisporus NF3, endophyte isolated from Amphipterygium adstringens.</title>
        <authorList>
            <person name="Vazquez M."/>
            <person name="Ceapa C.D."/>
            <person name="Rodriguez Luna D."/>
            <person name="Sanchez Esquivel S."/>
        </authorList>
    </citation>
    <scope>NUCLEOTIDE SEQUENCE [LARGE SCALE GENOMIC DNA]</scope>
    <source>
        <strain evidence="7 8">NF3</strain>
    </source>
</reference>
<dbReference type="EMBL" id="MWQN01000002">
    <property type="protein sequence ID" value="OPC78579.1"/>
    <property type="molecule type" value="Genomic_DNA"/>
</dbReference>
<sequence length="424" mass="41688">MSATDESAPATAVAGPPAHRDRNVLRWLVAYTASVVGDSGFFLALGWAANQHGGPARVGLIMAIAAIPRAVLMLGGGVVADLFGPRRVVIGSDTVRCLVVLGAAATLALSSPGLWLLIAVALVFSVVDALFMPAVGALPPLLAAPGELVRVQGMRALSIRLGQTAGPPLAGVALALGGPAAAFTVAGGLFALSLVLLLAVRIPGAGSSAAAADAPAAGRSRAAAWRELIDGLRYIRRRPLIRRLVLASALIELGAGGPLNVGMVVLADARGWGASGAGWLAGAFSVGAGASALLLTVTGRLPRAGAVLIAALAAGSAGLAGLGATTVLPIAVAVAACAGLLFGLNGGLSHALVQTATEPAYQGRVASVLSLTAFGLGPIAFPLFGATVAATGPGPAYAIFAGISALGAAVGLTSSTIRRAELPR</sequence>
<feature type="transmembrane region" description="Helical" evidence="6">
    <location>
        <begin position="95"/>
        <end position="124"/>
    </location>
</feature>
<evidence type="ECO:0000256" key="2">
    <source>
        <dbReference type="ARBA" id="ARBA00022475"/>
    </source>
</evidence>
<dbReference type="CDD" id="cd06173">
    <property type="entry name" value="MFS_MefA_like"/>
    <property type="match status" value="1"/>
</dbReference>
<dbReference type="RefSeq" id="WP_078979781.1">
    <property type="nucleotide sequence ID" value="NZ_MWQN01000002.1"/>
</dbReference>
<dbReference type="AlphaFoldDB" id="A0A1T3NP29"/>
<evidence type="ECO:0000313" key="8">
    <source>
        <dbReference type="Proteomes" id="UP000190037"/>
    </source>
</evidence>
<evidence type="ECO:0000256" key="1">
    <source>
        <dbReference type="ARBA" id="ARBA00004651"/>
    </source>
</evidence>
<evidence type="ECO:0000256" key="6">
    <source>
        <dbReference type="SAM" id="Phobius"/>
    </source>
</evidence>
<keyword evidence="2" id="KW-1003">Cell membrane</keyword>
<dbReference type="GO" id="GO:0005886">
    <property type="term" value="C:plasma membrane"/>
    <property type="evidence" value="ECO:0007669"/>
    <property type="project" value="UniProtKB-SubCell"/>
</dbReference>
<keyword evidence="3 6" id="KW-0812">Transmembrane</keyword>
<dbReference type="Gene3D" id="1.20.1250.20">
    <property type="entry name" value="MFS general substrate transporter like domains"/>
    <property type="match status" value="1"/>
</dbReference>
<dbReference type="OrthoDB" id="3613552at2"/>
<feature type="transmembrane region" description="Helical" evidence="6">
    <location>
        <begin position="244"/>
        <end position="267"/>
    </location>
</feature>